<dbReference type="Pfam" id="PF00300">
    <property type="entry name" value="His_Phos_1"/>
    <property type="match status" value="1"/>
</dbReference>
<reference evidence="3 4" key="2">
    <citation type="journal article" date="2012" name="Stand. Genomic Sci.">
        <title>Complete genome sequence of the aquatic bacterium Runella slithyformis type strain (LSU 4(T)).</title>
        <authorList>
            <person name="Copeland A."/>
            <person name="Zhang X."/>
            <person name="Misra M."/>
            <person name="Lapidus A."/>
            <person name="Nolan M."/>
            <person name="Lucas S."/>
            <person name="Deshpande S."/>
            <person name="Cheng J.F."/>
            <person name="Tapia R."/>
            <person name="Goodwin L.A."/>
            <person name="Pitluck S."/>
            <person name="Liolios K."/>
            <person name="Pagani I."/>
            <person name="Ivanova N."/>
            <person name="Mikhailova N."/>
            <person name="Pati A."/>
            <person name="Chen A."/>
            <person name="Palaniappan K."/>
            <person name="Land M."/>
            <person name="Hauser L."/>
            <person name="Pan C."/>
            <person name="Jeffries C.D."/>
            <person name="Detter J.C."/>
            <person name="Brambilla E.M."/>
            <person name="Rohde M."/>
            <person name="Djao O.D."/>
            <person name="Goker M."/>
            <person name="Sikorski J."/>
            <person name="Tindall B.J."/>
            <person name="Woyke T."/>
            <person name="Bristow J."/>
            <person name="Eisen J.A."/>
            <person name="Markowitz V."/>
            <person name="Hugenholtz P."/>
            <person name="Kyrpides N.C."/>
            <person name="Klenk H.P."/>
            <person name="Mavromatis K."/>
        </authorList>
    </citation>
    <scope>NUCLEOTIDE SEQUENCE [LARGE SCALE GENOMIC DNA]</scope>
    <source>
        <strain evidence="4">ATCC 29530 / DSM 19594 / LMG 11500 / NCIMB 11436 / LSU 4</strain>
    </source>
</reference>
<feature type="binding site" evidence="2">
    <location>
        <position position="91"/>
    </location>
    <ligand>
        <name>substrate</name>
    </ligand>
</feature>
<dbReference type="InterPro" id="IPR013078">
    <property type="entry name" value="His_Pase_superF_clade-1"/>
</dbReference>
<gene>
    <name evidence="3" type="ordered locus">Runsl_3750</name>
</gene>
<accession>A0A7U3ZN23</accession>
<protein>
    <submittedName>
        <fullName evidence="3">Phosphohistidine phosphatase, SixA</fullName>
    </submittedName>
</protein>
<dbReference type="InterPro" id="IPR029033">
    <property type="entry name" value="His_PPase_superfam"/>
</dbReference>
<keyword evidence="4" id="KW-1185">Reference proteome</keyword>
<evidence type="ECO:0000313" key="3">
    <source>
        <dbReference type="EMBL" id="AEI50108.1"/>
    </source>
</evidence>
<sequence>MNINAAAKKFRIFTERILGKPIKIAIFAKTTPMKRYLYIVRHAKAEDSSSFFGDFDRELTSSGTIDAARMGKFLADKGLKPDLLISSSAARAFQTARIIAEQLHYEYDAITTTRDLYDNGPKAYLAAVTTAPDKCHHLMVFGHNPDITYFAEYLTNHDIGSMSKGSVVIVEFDNLDWREVSSRTGKFISYDAPKQFRN</sequence>
<evidence type="ECO:0000256" key="2">
    <source>
        <dbReference type="PIRSR" id="PIRSR613078-2"/>
    </source>
</evidence>
<evidence type="ECO:0000256" key="1">
    <source>
        <dbReference type="ARBA" id="ARBA00022801"/>
    </source>
</evidence>
<dbReference type="PANTHER" id="PTHR20935:SF1">
    <property type="entry name" value="SLL1549 PROTEIN"/>
    <property type="match status" value="1"/>
</dbReference>
<evidence type="ECO:0000313" key="4">
    <source>
        <dbReference type="Proteomes" id="UP000000493"/>
    </source>
</evidence>
<dbReference type="SUPFAM" id="SSF53254">
    <property type="entry name" value="Phosphoglycerate mutase-like"/>
    <property type="match status" value="1"/>
</dbReference>
<dbReference type="InterPro" id="IPR051021">
    <property type="entry name" value="Mito_Ser/Thr_phosphatase"/>
</dbReference>
<dbReference type="GO" id="GO:0016787">
    <property type="term" value="F:hydrolase activity"/>
    <property type="evidence" value="ECO:0007669"/>
    <property type="project" value="UniProtKB-KW"/>
</dbReference>
<organism evidence="3 4">
    <name type="scientific">Runella slithyformis (strain ATCC 29530 / DSM 19594 / LMG 11500 / NCIMB 11436 / LSU 4)</name>
    <dbReference type="NCBI Taxonomy" id="761193"/>
    <lineage>
        <taxon>Bacteria</taxon>
        <taxon>Pseudomonadati</taxon>
        <taxon>Bacteroidota</taxon>
        <taxon>Cytophagia</taxon>
        <taxon>Cytophagales</taxon>
        <taxon>Spirosomataceae</taxon>
        <taxon>Runella</taxon>
    </lineage>
</organism>
<dbReference type="AlphaFoldDB" id="A0A7U3ZN23"/>
<dbReference type="PANTHER" id="PTHR20935">
    <property type="entry name" value="PHOSPHOGLYCERATE MUTASE-RELATED"/>
    <property type="match status" value="1"/>
</dbReference>
<dbReference type="Proteomes" id="UP000000493">
    <property type="component" value="Chromosome"/>
</dbReference>
<dbReference type="CDD" id="cd07067">
    <property type="entry name" value="HP_PGM_like"/>
    <property type="match status" value="1"/>
</dbReference>
<dbReference type="KEGG" id="rsi:Runsl_3750"/>
<name>A0A7U3ZN23_RUNSL</name>
<reference evidence="4" key="1">
    <citation type="submission" date="2011-06" db="EMBL/GenBank/DDBJ databases">
        <title>The complete genome of chromosome of Runella slithyformis DSM 19594.</title>
        <authorList>
            <consortium name="US DOE Joint Genome Institute (JGI-PGF)"/>
            <person name="Lucas S."/>
            <person name="Han J."/>
            <person name="Lapidus A."/>
            <person name="Bruce D."/>
            <person name="Goodwin L."/>
            <person name="Pitluck S."/>
            <person name="Peters L."/>
            <person name="Kyrpides N."/>
            <person name="Mavromatis K."/>
            <person name="Ivanova N."/>
            <person name="Ovchinnikova G."/>
            <person name="Zhang X."/>
            <person name="Misra M."/>
            <person name="Detter J.C."/>
            <person name="Tapia R."/>
            <person name="Han C."/>
            <person name="Land M."/>
            <person name="Hauser L."/>
            <person name="Markowitz V."/>
            <person name="Cheng J.-F."/>
            <person name="Hugenholtz P."/>
            <person name="Woyke T."/>
            <person name="Wu D."/>
            <person name="Tindall B."/>
            <person name="Faehrich R."/>
            <person name="Brambilla E."/>
            <person name="Klenk H.-P."/>
            <person name="Eisen J.A."/>
        </authorList>
    </citation>
    <scope>NUCLEOTIDE SEQUENCE [LARGE SCALE GENOMIC DNA]</scope>
    <source>
        <strain evidence="4">ATCC 29530 / DSM 19594 / LMG 11500 / NCIMB 11436 / LSU 4</strain>
    </source>
</reference>
<keyword evidence="1" id="KW-0378">Hydrolase</keyword>
<proteinExistence type="predicted"/>
<dbReference type="EMBL" id="CP002859">
    <property type="protein sequence ID" value="AEI50108.1"/>
    <property type="molecule type" value="Genomic_DNA"/>
</dbReference>
<dbReference type="Gene3D" id="3.40.50.1240">
    <property type="entry name" value="Phosphoglycerate mutase-like"/>
    <property type="match status" value="1"/>
</dbReference>